<keyword evidence="2" id="KW-1185">Reference proteome</keyword>
<accession>T1I660</accession>
<sequence length="99" mass="11661">MEEKHSKQPLLYLFVALTASVCLAVTIAYLEIRRDAEVEQLRSEVAILLKYVDSLKAKLNRTESFAKKFDEVMGSSEEGWPDREWFAKTFRETHFYYFT</sequence>
<dbReference type="AlphaFoldDB" id="T1I660"/>
<proteinExistence type="predicted"/>
<dbReference type="EMBL" id="ACPB03011893">
    <property type="status" value="NOT_ANNOTATED_CDS"/>
    <property type="molecule type" value="Genomic_DNA"/>
</dbReference>
<dbReference type="InParanoid" id="T1I660"/>
<organism evidence="1 2">
    <name type="scientific">Rhodnius prolixus</name>
    <name type="common">Triatomid bug</name>
    <dbReference type="NCBI Taxonomy" id="13249"/>
    <lineage>
        <taxon>Eukaryota</taxon>
        <taxon>Metazoa</taxon>
        <taxon>Ecdysozoa</taxon>
        <taxon>Arthropoda</taxon>
        <taxon>Hexapoda</taxon>
        <taxon>Insecta</taxon>
        <taxon>Pterygota</taxon>
        <taxon>Neoptera</taxon>
        <taxon>Paraneoptera</taxon>
        <taxon>Hemiptera</taxon>
        <taxon>Heteroptera</taxon>
        <taxon>Panheteroptera</taxon>
        <taxon>Cimicomorpha</taxon>
        <taxon>Reduviidae</taxon>
        <taxon>Triatominae</taxon>
        <taxon>Rhodnius</taxon>
    </lineage>
</organism>
<evidence type="ECO:0000313" key="1">
    <source>
        <dbReference type="EnsemblMetazoa" id="RPRC011779-PA"/>
    </source>
</evidence>
<reference evidence="1" key="1">
    <citation type="submission" date="2015-05" db="UniProtKB">
        <authorList>
            <consortium name="EnsemblMetazoa"/>
        </authorList>
    </citation>
    <scope>IDENTIFICATION</scope>
</reference>
<dbReference type="EnsemblMetazoa" id="RPRC011779-RA">
    <property type="protein sequence ID" value="RPRC011779-PA"/>
    <property type="gene ID" value="RPRC011779"/>
</dbReference>
<dbReference type="HOGENOM" id="CLU_2323249_0_0_1"/>
<name>T1I660_RHOPR</name>
<dbReference type="VEuPathDB" id="VectorBase:RPRC011779"/>
<protein>
    <submittedName>
        <fullName evidence="1">Uncharacterized protein</fullName>
    </submittedName>
</protein>
<dbReference type="Proteomes" id="UP000015103">
    <property type="component" value="Unassembled WGS sequence"/>
</dbReference>
<evidence type="ECO:0000313" key="2">
    <source>
        <dbReference type="Proteomes" id="UP000015103"/>
    </source>
</evidence>